<dbReference type="EMBL" id="HBUF01602109">
    <property type="protein sequence ID" value="CAG6776396.1"/>
    <property type="molecule type" value="Transcribed_RNA"/>
</dbReference>
<evidence type="ECO:0000256" key="1">
    <source>
        <dbReference type="SAM" id="MobiDB-lite"/>
    </source>
</evidence>
<feature type="region of interest" description="Disordered" evidence="1">
    <location>
        <begin position="40"/>
        <end position="108"/>
    </location>
</feature>
<sequence>MSNVWTHDGRILIKDGTKIHTVTSSRELQNLSVQKMKNLSFDPSSSELPVQQRAGVTASASNNSSFATPTVKPAPPGNISNIPIPTKTKPKPKKKSPVAQKYNRNKNK</sequence>
<reference evidence="2" key="1">
    <citation type="submission" date="2021-05" db="EMBL/GenBank/DDBJ databases">
        <authorList>
            <person name="Alioto T."/>
            <person name="Alioto T."/>
            <person name="Gomez Garrido J."/>
        </authorList>
    </citation>
    <scope>NUCLEOTIDE SEQUENCE</scope>
</reference>
<proteinExistence type="predicted"/>
<protein>
    <submittedName>
        <fullName evidence="2">Uncharacterized protein</fullName>
    </submittedName>
</protein>
<organism evidence="2">
    <name type="scientific">Cacopsylla melanoneura</name>
    <dbReference type="NCBI Taxonomy" id="428564"/>
    <lineage>
        <taxon>Eukaryota</taxon>
        <taxon>Metazoa</taxon>
        <taxon>Ecdysozoa</taxon>
        <taxon>Arthropoda</taxon>
        <taxon>Hexapoda</taxon>
        <taxon>Insecta</taxon>
        <taxon>Pterygota</taxon>
        <taxon>Neoptera</taxon>
        <taxon>Paraneoptera</taxon>
        <taxon>Hemiptera</taxon>
        <taxon>Sternorrhyncha</taxon>
        <taxon>Psylloidea</taxon>
        <taxon>Psyllidae</taxon>
        <taxon>Psyllinae</taxon>
        <taxon>Cacopsylla</taxon>
    </lineage>
</organism>
<feature type="compositionally biased region" description="Polar residues" evidence="1">
    <location>
        <begin position="40"/>
        <end position="49"/>
    </location>
</feature>
<evidence type="ECO:0000313" key="2">
    <source>
        <dbReference type="EMBL" id="CAG6776396.1"/>
    </source>
</evidence>
<accession>A0A8D9F3Z1</accession>
<name>A0A8D9F3Z1_9HEMI</name>
<dbReference type="AlphaFoldDB" id="A0A8D9F3Z1"/>